<reference evidence="2" key="2">
    <citation type="submission" date="2023-01" db="EMBL/GenBank/DDBJ databases">
        <title>Draft genome sequence of Maritalea porphyrae strain NBRC 107169.</title>
        <authorList>
            <person name="Sun Q."/>
            <person name="Mori K."/>
        </authorList>
    </citation>
    <scope>NUCLEOTIDE SEQUENCE</scope>
    <source>
        <strain evidence="2">NBRC 107169</strain>
    </source>
</reference>
<evidence type="ECO:0000256" key="1">
    <source>
        <dbReference type="SAM" id="Phobius"/>
    </source>
</evidence>
<organism evidence="2 3">
    <name type="scientific">Maritalea porphyrae</name>
    <dbReference type="NCBI Taxonomy" id="880732"/>
    <lineage>
        <taxon>Bacteria</taxon>
        <taxon>Pseudomonadati</taxon>
        <taxon>Pseudomonadota</taxon>
        <taxon>Alphaproteobacteria</taxon>
        <taxon>Hyphomicrobiales</taxon>
        <taxon>Devosiaceae</taxon>
        <taxon>Maritalea</taxon>
    </lineage>
</organism>
<keyword evidence="3" id="KW-1185">Reference proteome</keyword>
<feature type="transmembrane region" description="Helical" evidence="1">
    <location>
        <begin position="30"/>
        <end position="50"/>
    </location>
</feature>
<feature type="transmembrane region" description="Helical" evidence="1">
    <location>
        <begin position="139"/>
        <end position="156"/>
    </location>
</feature>
<accession>A0ABQ5URF1</accession>
<feature type="transmembrane region" description="Helical" evidence="1">
    <location>
        <begin position="62"/>
        <end position="82"/>
    </location>
</feature>
<feature type="transmembrane region" description="Helical" evidence="1">
    <location>
        <begin position="162"/>
        <end position="180"/>
    </location>
</feature>
<dbReference type="EMBL" id="BSNI01000002">
    <property type="protein sequence ID" value="GLQ17727.1"/>
    <property type="molecule type" value="Genomic_DNA"/>
</dbReference>
<keyword evidence="1" id="KW-0812">Transmembrane</keyword>
<evidence type="ECO:0000313" key="2">
    <source>
        <dbReference type="EMBL" id="GLQ17727.1"/>
    </source>
</evidence>
<comment type="caution">
    <text evidence="2">The sequence shown here is derived from an EMBL/GenBank/DDBJ whole genome shotgun (WGS) entry which is preliminary data.</text>
</comment>
<dbReference type="Proteomes" id="UP001161405">
    <property type="component" value="Unassembled WGS sequence"/>
</dbReference>
<keyword evidence="1" id="KW-0472">Membrane</keyword>
<name>A0ABQ5URF1_9HYPH</name>
<evidence type="ECO:0000313" key="3">
    <source>
        <dbReference type="Proteomes" id="UP001161405"/>
    </source>
</evidence>
<keyword evidence="1" id="KW-1133">Transmembrane helix</keyword>
<gene>
    <name evidence="2" type="ORF">GCM10007879_19760</name>
</gene>
<reference evidence="2" key="1">
    <citation type="journal article" date="2014" name="Int. J. Syst. Evol. Microbiol.">
        <title>Complete genome of a new Firmicutes species belonging to the dominant human colonic microbiota ('Ruminococcus bicirculans') reveals two chromosomes and a selective capacity to utilize plant glucans.</title>
        <authorList>
            <consortium name="NISC Comparative Sequencing Program"/>
            <person name="Wegmann U."/>
            <person name="Louis P."/>
            <person name="Goesmann A."/>
            <person name="Henrissat B."/>
            <person name="Duncan S.H."/>
            <person name="Flint H.J."/>
        </authorList>
    </citation>
    <scope>NUCLEOTIDE SEQUENCE</scope>
    <source>
        <strain evidence="2">NBRC 107169</strain>
    </source>
</reference>
<sequence length="186" mass="20997">MSQDIDEIDLEIWKTVVSVQMHFNELELKIRNFAILSLGAILTIAGYSARADETTKILGQDIPYASIIMIAGCIIWLCFWFMDRHWYHRLLLGAVYHGIKIESKYENSRPTLSLSATIKENSPNEFLGREVRSHHRLNLFYWVVAVTLFVGGLGIFSLGIATVAGIVSLLFGSIVFFVSTETHKST</sequence>
<protein>
    <submittedName>
        <fullName evidence="2">Uncharacterized protein</fullName>
    </submittedName>
</protein>
<proteinExistence type="predicted"/>
<dbReference type="RefSeq" id="WP_284364091.1">
    <property type="nucleotide sequence ID" value="NZ_BSNI01000002.1"/>
</dbReference>